<comment type="caution">
    <text evidence="5">The sequence shown here is derived from an EMBL/GenBank/DDBJ whole genome shotgun (WGS) entry which is preliminary data.</text>
</comment>
<dbReference type="EC" id="3.1.21.3" evidence="5"/>
<dbReference type="PANTHER" id="PTHR30408">
    <property type="entry name" value="TYPE-1 RESTRICTION ENZYME ECOKI SPECIFICITY PROTEIN"/>
    <property type="match status" value="1"/>
</dbReference>
<comment type="similarity">
    <text evidence="1">Belongs to the type-I restriction system S methylase family.</text>
</comment>
<dbReference type="InterPro" id="IPR052021">
    <property type="entry name" value="Type-I_RS_S_subunit"/>
</dbReference>
<protein>
    <submittedName>
        <fullName evidence="5">Type I restriction-modification system specificity subunit S</fullName>
        <ecNumber evidence="5">3.1.21.3</ecNumber>
    </submittedName>
</protein>
<feature type="domain" description="Type I restriction modification DNA specificity" evidence="4">
    <location>
        <begin position="32"/>
        <end position="204"/>
    </location>
</feature>
<organism evidence="5 6">
    <name type="scientific">Jejuia pallidilutea</name>
    <dbReference type="NCBI Taxonomy" id="504487"/>
    <lineage>
        <taxon>Bacteria</taxon>
        <taxon>Pseudomonadati</taxon>
        <taxon>Bacteroidota</taxon>
        <taxon>Flavobacteriia</taxon>
        <taxon>Flavobacteriales</taxon>
        <taxon>Flavobacteriaceae</taxon>
        <taxon>Jejuia</taxon>
    </lineage>
</organism>
<reference evidence="6" key="1">
    <citation type="journal article" date="2014" name="Genome Announc.">
        <title>Draft Genome Sequence of Marine Flavobacterium Jejuia pallidilutea Strain 11shimoA1 and Pigmentation Mutants.</title>
        <authorList>
            <person name="Takatani N."/>
            <person name="Nakanishi M."/>
            <person name="Meirelles P."/>
            <person name="Mino S."/>
            <person name="Suda W."/>
            <person name="Oshima K."/>
            <person name="Hattori M."/>
            <person name="Ohkuma M."/>
            <person name="Hosokawa M."/>
            <person name="Miyashita K."/>
            <person name="Thompson F.L."/>
            <person name="Niwa A."/>
            <person name="Sawabe T."/>
            <person name="Sawabe T."/>
        </authorList>
    </citation>
    <scope>NUCLEOTIDE SEQUENCE [LARGE SCALE GENOMIC DNA]</scope>
    <source>
        <strain evidence="6">JCM 19538</strain>
    </source>
</reference>
<evidence type="ECO:0000313" key="5">
    <source>
        <dbReference type="EMBL" id="GAL88522.1"/>
    </source>
</evidence>
<dbReference type="CDD" id="cd17256">
    <property type="entry name" value="RMtype1_S_EcoJA65PI-TRD1-CR1_like"/>
    <property type="match status" value="1"/>
</dbReference>
<dbReference type="PANTHER" id="PTHR30408:SF12">
    <property type="entry name" value="TYPE I RESTRICTION ENZYME MJAVIII SPECIFICITY SUBUNIT"/>
    <property type="match status" value="1"/>
</dbReference>
<dbReference type="EMBL" id="BBNY01000003">
    <property type="protein sequence ID" value="GAL88522.1"/>
    <property type="molecule type" value="Genomic_DNA"/>
</dbReference>
<evidence type="ECO:0000313" key="6">
    <source>
        <dbReference type="Proteomes" id="UP000030184"/>
    </source>
</evidence>
<keyword evidence="2" id="KW-0680">Restriction system</keyword>
<dbReference type="Gene3D" id="3.90.220.20">
    <property type="entry name" value="DNA methylase specificity domains"/>
    <property type="match status" value="2"/>
</dbReference>
<sequence>MRGTKQSVSMKQQLKKYNNYKDSGIEWLGEIPEHWEVKRIKDAITKIGSGVTPKGGSETYVDEGIPLIRSQNVYNDGLRLDNVSFITEEVHNKMKNSQLKPFDVLVNITGASIGRTCIFPESVKTANINQHIIYLRVKKKKVEYFSYYLKSNTIQEYIMNIQAGTSKEALNMSQILNIGLPFPESKEQTQIATYLDAKTTAIDKKVKLLQQKIKHYKAYRKALINETVTKGLDKTVKLKDSGISWIGDIPEHWEVKRLKDVCRIFTGNSISDKSLFEINKDAYNYIATKDINIHTKQVNYDNGVYIPKNDKSFRITKKNTCLICLEGASAGKKLTFVDREVAFVNKLCAIKSFDKNVFDKYIFYLLQTNLFNSQFFELLSGLIGGVSLGLLKYFNILVPAIKEQQQIANYLDAKTATLDKIVKNIEGQITTLKELRKTLINEVVTGKVKVSA</sequence>
<proteinExistence type="inferred from homology"/>
<dbReference type="InterPro" id="IPR044946">
    <property type="entry name" value="Restrct_endonuc_typeI_TRD_sf"/>
</dbReference>
<dbReference type="Gene3D" id="1.10.287.1120">
    <property type="entry name" value="Bipartite methylase S protein"/>
    <property type="match status" value="1"/>
</dbReference>
<dbReference type="InterPro" id="IPR000055">
    <property type="entry name" value="Restrct_endonuc_typeI_TRD"/>
</dbReference>
<dbReference type="AlphaFoldDB" id="A0A098LPY6"/>
<evidence type="ECO:0000256" key="2">
    <source>
        <dbReference type="ARBA" id="ARBA00022747"/>
    </source>
</evidence>
<dbReference type="GO" id="GO:0009035">
    <property type="term" value="F:type I site-specific deoxyribonuclease activity"/>
    <property type="evidence" value="ECO:0007669"/>
    <property type="project" value="UniProtKB-EC"/>
</dbReference>
<accession>A0A098LPY6</accession>
<feature type="domain" description="Type I restriction modification DNA specificity" evidence="4">
    <location>
        <begin position="250"/>
        <end position="429"/>
    </location>
</feature>
<dbReference type="Pfam" id="PF01420">
    <property type="entry name" value="Methylase_S"/>
    <property type="match status" value="2"/>
</dbReference>
<gene>
    <name evidence="5" type="ORF">JCM19538_3035</name>
</gene>
<keyword evidence="3" id="KW-0238">DNA-binding</keyword>
<dbReference type="REBASE" id="100457">
    <property type="entry name" value="S.Jpa19538ORF3036P"/>
</dbReference>
<dbReference type="Proteomes" id="UP000030184">
    <property type="component" value="Unassembled WGS sequence"/>
</dbReference>
<dbReference type="GO" id="GO:0009307">
    <property type="term" value="P:DNA restriction-modification system"/>
    <property type="evidence" value="ECO:0007669"/>
    <property type="project" value="UniProtKB-KW"/>
</dbReference>
<name>A0A098LPY6_9FLAO</name>
<dbReference type="SUPFAM" id="SSF116734">
    <property type="entry name" value="DNA methylase specificity domain"/>
    <property type="match status" value="2"/>
</dbReference>
<keyword evidence="5" id="KW-0378">Hydrolase</keyword>
<evidence type="ECO:0000259" key="4">
    <source>
        <dbReference type="Pfam" id="PF01420"/>
    </source>
</evidence>
<evidence type="ECO:0000256" key="1">
    <source>
        <dbReference type="ARBA" id="ARBA00010923"/>
    </source>
</evidence>
<keyword evidence="6" id="KW-1185">Reference proteome</keyword>
<dbReference type="GO" id="GO:0003677">
    <property type="term" value="F:DNA binding"/>
    <property type="evidence" value="ECO:0007669"/>
    <property type="project" value="UniProtKB-KW"/>
</dbReference>
<evidence type="ECO:0000256" key="3">
    <source>
        <dbReference type="ARBA" id="ARBA00023125"/>
    </source>
</evidence>